<evidence type="ECO:0000313" key="2">
    <source>
        <dbReference type="EMBL" id="EKC99429.1"/>
    </source>
</evidence>
<dbReference type="InParanoid" id="K1V5Z2"/>
<dbReference type="AlphaFoldDB" id="K1V5Z2"/>
<comment type="caution">
    <text evidence="2">The sequence shown here is derived from an EMBL/GenBank/DDBJ whole genome shotgun (WGS) entry which is preliminary data.</text>
</comment>
<name>K1V5Z2_TRIAC</name>
<dbReference type="EMBL" id="AMBO01000372">
    <property type="protein sequence ID" value="EKC99429.1"/>
    <property type="molecule type" value="Genomic_DNA"/>
</dbReference>
<dbReference type="HOGENOM" id="CLU_806950_0_0_1"/>
<protein>
    <submittedName>
        <fullName evidence="2">Uncharacterized protein</fullName>
    </submittedName>
</protein>
<accession>K1V5Z2</accession>
<sequence>MVLRDEKRRRTHDENTPARRPGGSRTPLTSSRNVLRSSTNAHTSSRTTTPNRPPTTTTSSVRRPRRQATDENAVPTRTTEAKEKGSRRALGLGEPSTAPSGGVGVPGKTARRAALGQISEQAAQTRPILGRPLPRPESKLSRPEPRRQNTAPLSSSSSVNISKPPPEAPHKAPPTKASRSAPRTPLGSVRRNLFSPETNPFELNEDERERLATLGATTKRTKPPPITPRAQIGPAARRRRLPPLPEPPTAQPAEGHPYSTHPHPPAKKEKRKINVLEDPEECTTQPVEGAERWTPSPETHRTAVTERRLLREAFAPEPDDGFEISFEMDVELPELDLEDDAFLI</sequence>
<feature type="compositionally biased region" description="Basic and acidic residues" evidence="1">
    <location>
        <begin position="1"/>
        <end position="17"/>
    </location>
</feature>
<proteinExistence type="predicted"/>
<gene>
    <name evidence="2" type="ORF">A1Q2_06366</name>
</gene>
<feature type="region of interest" description="Disordered" evidence="1">
    <location>
        <begin position="1"/>
        <end position="302"/>
    </location>
</feature>
<evidence type="ECO:0000313" key="3">
    <source>
        <dbReference type="Proteomes" id="UP000006757"/>
    </source>
</evidence>
<feature type="compositionally biased region" description="Low complexity" evidence="1">
    <location>
        <begin position="43"/>
        <end position="61"/>
    </location>
</feature>
<feature type="compositionally biased region" description="Basic and acidic residues" evidence="1">
    <location>
        <begin position="134"/>
        <end position="147"/>
    </location>
</feature>
<feature type="compositionally biased region" description="Basic residues" evidence="1">
    <location>
        <begin position="264"/>
        <end position="273"/>
    </location>
</feature>
<evidence type="ECO:0000256" key="1">
    <source>
        <dbReference type="SAM" id="MobiDB-lite"/>
    </source>
</evidence>
<keyword evidence="3" id="KW-1185">Reference proteome</keyword>
<reference evidence="2 3" key="1">
    <citation type="journal article" date="2012" name="Eukaryot. Cell">
        <title>Genome sequence of the Trichosporon asahii environmental strain CBS 8904.</title>
        <authorList>
            <person name="Yang R.Y."/>
            <person name="Li H.T."/>
            <person name="Zhu H."/>
            <person name="Zhou G.P."/>
            <person name="Wang M."/>
            <person name="Wang L."/>
        </authorList>
    </citation>
    <scope>NUCLEOTIDE SEQUENCE [LARGE SCALE GENOMIC DNA]</scope>
    <source>
        <strain evidence="2 3">CBS 8904</strain>
    </source>
</reference>
<organism evidence="2 3">
    <name type="scientific">Trichosporon asahii var. asahii (strain CBS 8904)</name>
    <name type="common">Yeast</name>
    <dbReference type="NCBI Taxonomy" id="1220162"/>
    <lineage>
        <taxon>Eukaryota</taxon>
        <taxon>Fungi</taxon>
        <taxon>Dikarya</taxon>
        <taxon>Basidiomycota</taxon>
        <taxon>Agaricomycotina</taxon>
        <taxon>Tremellomycetes</taxon>
        <taxon>Trichosporonales</taxon>
        <taxon>Trichosporonaceae</taxon>
        <taxon>Trichosporon</taxon>
    </lineage>
</organism>
<feature type="compositionally biased region" description="Polar residues" evidence="1">
    <location>
        <begin position="26"/>
        <end position="42"/>
    </location>
</feature>
<dbReference type="Proteomes" id="UP000006757">
    <property type="component" value="Unassembled WGS sequence"/>
</dbReference>